<keyword evidence="4" id="KW-1185">Reference proteome</keyword>
<dbReference type="InterPro" id="IPR001810">
    <property type="entry name" value="F-box_dom"/>
</dbReference>
<evidence type="ECO:0000313" key="4">
    <source>
        <dbReference type="Proteomes" id="UP000218231"/>
    </source>
</evidence>
<name>A0A2A2L673_9BILA</name>
<organism evidence="3 4">
    <name type="scientific">Diploscapter pachys</name>
    <dbReference type="NCBI Taxonomy" id="2018661"/>
    <lineage>
        <taxon>Eukaryota</taxon>
        <taxon>Metazoa</taxon>
        <taxon>Ecdysozoa</taxon>
        <taxon>Nematoda</taxon>
        <taxon>Chromadorea</taxon>
        <taxon>Rhabditida</taxon>
        <taxon>Rhabditina</taxon>
        <taxon>Rhabditomorpha</taxon>
        <taxon>Rhabditoidea</taxon>
        <taxon>Rhabditidae</taxon>
        <taxon>Diploscapter</taxon>
    </lineage>
</organism>
<dbReference type="Proteomes" id="UP000218231">
    <property type="component" value="Unassembled WGS sequence"/>
</dbReference>
<accession>A0A2A2L673</accession>
<dbReference type="AlphaFoldDB" id="A0A2A2L673"/>
<evidence type="ECO:0000313" key="3">
    <source>
        <dbReference type="EMBL" id="PAV81682.1"/>
    </source>
</evidence>
<proteinExistence type="predicted"/>
<reference evidence="3 4" key="1">
    <citation type="journal article" date="2017" name="Curr. Biol.">
        <title>Genome architecture and evolution of a unichromosomal asexual nematode.</title>
        <authorList>
            <person name="Fradin H."/>
            <person name="Zegar C."/>
            <person name="Gutwein M."/>
            <person name="Lucas J."/>
            <person name="Kovtun M."/>
            <person name="Corcoran D."/>
            <person name="Baugh L.R."/>
            <person name="Kiontke K."/>
            <person name="Gunsalus K."/>
            <person name="Fitch D.H."/>
            <person name="Piano F."/>
        </authorList>
    </citation>
    <scope>NUCLEOTIDE SEQUENCE [LARGE SCALE GENOMIC DNA]</scope>
    <source>
        <strain evidence="3">PF1309</strain>
    </source>
</reference>
<protein>
    <recommendedName>
        <fullName evidence="2">F-box domain-containing protein</fullName>
    </recommendedName>
</protein>
<feature type="region of interest" description="Disordered" evidence="1">
    <location>
        <begin position="425"/>
        <end position="444"/>
    </location>
</feature>
<gene>
    <name evidence="3" type="ORF">WR25_04715</name>
</gene>
<dbReference type="PROSITE" id="PS50181">
    <property type="entry name" value="FBOX"/>
    <property type="match status" value="1"/>
</dbReference>
<comment type="caution">
    <text evidence="3">The sequence shown here is derived from an EMBL/GenBank/DDBJ whole genome shotgun (WGS) entry which is preliminary data.</text>
</comment>
<feature type="domain" description="F-box" evidence="2">
    <location>
        <begin position="1"/>
        <end position="47"/>
    </location>
</feature>
<dbReference type="EMBL" id="LIAE01007140">
    <property type="protein sequence ID" value="PAV81682.1"/>
    <property type="molecule type" value="Genomic_DNA"/>
</dbReference>
<sequence length="536" mass="61844">MLYNLPYEILAEMYGYLAYDEAFVLAMTNRRMRLIWQKLQNKLWTMMNVDILRITTFDKDEAFPIADILFPETCQAKELRVRIMGRKGGNRQLGLLNGAMHNAMLFRCFYEKYLLIGQDVYNSGWERYAMAHNREIMTAGMRQRGSFLQGATMRRSLVVWQSLGSRHNSVEGTVLPMTDEEKEYIGFDRNGSPVIDLHRLLVYSHIKMIVIVAKDPIEFFKISNALNFISHCRIDKKILHLEDVGFMPCHERRVEELRITATSYPRIRIGTLRTSLKPSHFPIESLNNPAFKNTRVEILNVNQNQCAQLWKVKSKYLKVRGGHGDAQKLFADIIKNDTQISLWEIEIEMNEPKNPTDIIINVLDRDRERKWNYNRRYGTTAIFEISTPSQVWIVDAPDRSHSSDFNISIRRKQRQVQLTYLFLEDEPGTSGPQQPQNRPQSPPVAILTSPIISSYSSVQLPPTPFPIVPVLPHSQNHPPIPTTSSSGQWIGPYQSLTLPPSAFSRFSMPTITSPGYNHYRQSTQTTNRYSGQFPTK</sequence>
<evidence type="ECO:0000256" key="1">
    <source>
        <dbReference type="SAM" id="MobiDB-lite"/>
    </source>
</evidence>
<feature type="region of interest" description="Disordered" evidence="1">
    <location>
        <begin position="514"/>
        <end position="536"/>
    </location>
</feature>
<evidence type="ECO:0000259" key="2">
    <source>
        <dbReference type="PROSITE" id="PS50181"/>
    </source>
</evidence>